<evidence type="ECO:0000313" key="7">
    <source>
        <dbReference type="Proteomes" id="UP000552045"/>
    </source>
</evidence>
<dbReference type="InterPro" id="IPR041705">
    <property type="entry name" value="PIN_Sll0205"/>
</dbReference>
<dbReference type="SUPFAM" id="SSF88723">
    <property type="entry name" value="PIN domain-like"/>
    <property type="match status" value="1"/>
</dbReference>
<proteinExistence type="predicted"/>
<evidence type="ECO:0000313" key="6">
    <source>
        <dbReference type="EMBL" id="NYD53934.1"/>
    </source>
</evidence>
<keyword evidence="7" id="KW-1185">Reference proteome</keyword>
<keyword evidence="3" id="KW-0378">Hydrolase</keyword>
<evidence type="ECO:0000256" key="1">
    <source>
        <dbReference type="ARBA" id="ARBA00022722"/>
    </source>
</evidence>
<comment type="caution">
    <text evidence="6">The sequence shown here is derived from an EMBL/GenBank/DDBJ whole genome shotgun (WGS) entry which is preliminary data.</text>
</comment>
<dbReference type="Pfam" id="PF01850">
    <property type="entry name" value="PIN"/>
    <property type="match status" value="1"/>
</dbReference>
<sequence>MLLDTHALLWLATDDARLGPAARALIASGVRVHYSAVSISEIAIKHMLGRMGLPGGERFPAVFDEMGLAELPFTARHASALLDEPGLVRHDPFDRFLLAQAIVERMPLLTADATLLSVAHPHVHDARA</sequence>
<dbReference type="PANTHER" id="PTHR36173">
    <property type="entry name" value="RIBONUCLEASE VAPC16-RELATED"/>
    <property type="match status" value="1"/>
</dbReference>
<dbReference type="GO" id="GO:0016787">
    <property type="term" value="F:hydrolase activity"/>
    <property type="evidence" value="ECO:0007669"/>
    <property type="project" value="UniProtKB-KW"/>
</dbReference>
<organism evidence="6 7">
    <name type="scientific">Microbacterium pseudoresistens</name>
    <dbReference type="NCBI Taxonomy" id="640634"/>
    <lineage>
        <taxon>Bacteria</taxon>
        <taxon>Bacillati</taxon>
        <taxon>Actinomycetota</taxon>
        <taxon>Actinomycetes</taxon>
        <taxon>Micrococcales</taxon>
        <taxon>Microbacteriaceae</taxon>
        <taxon>Microbacterium</taxon>
    </lineage>
</organism>
<evidence type="ECO:0000256" key="4">
    <source>
        <dbReference type="ARBA" id="ARBA00022842"/>
    </source>
</evidence>
<protein>
    <submittedName>
        <fullName evidence="6">PIN domain nuclease of toxin-antitoxin system</fullName>
    </submittedName>
</protein>
<dbReference type="RefSeq" id="WP_179431857.1">
    <property type="nucleotide sequence ID" value="NZ_BAABLC010000001.1"/>
</dbReference>
<dbReference type="CDD" id="cd09872">
    <property type="entry name" value="PIN_Sll0205-like"/>
    <property type="match status" value="1"/>
</dbReference>
<dbReference type="InterPro" id="IPR002716">
    <property type="entry name" value="PIN_dom"/>
</dbReference>
<evidence type="ECO:0000256" key="2">
    <source>
        <dbReference type="ARBA" id="ARBA00022723"/>
    </source>
</evidence>
<evidence type="ECO:0000256" key="3">
    <source>
        <dbReference type="ARBA" id="ARBA00022801"/>
    </source>
</evidence>
<dbReference type="InterPro" id="IPR052919">
    <property type="entry name" value="TA_system_RNase"/>
</dbReference>
<dbReference type="Proteomes" id="UP000552045">
    <property type="component" value="Unassembled WGS sequence"/>
</dbReference>
<evidence type="ECO:0000259" key="5">
    <source>
        <dbReference type="Pfam" id="PF01850"/>
    </source>
</evidence>
<keyword evidence="1" id="KW-0540">Nuclease</keyword>
<reference evidence="6 7" key="1">
    <citation type="submission" date="2020-07" db="EMBL/GenBank/DDBJ databases">
        <title>Sequencing the genomes of 1000 actinobacteria strains.</title>
        <authorList>
            <person name="Klenk H.-P."/>
        </authorList>
    </citation>
    <scope>NUCLEOTIDE SEQUENCE [LARGE SCALE GENOMIC DNA]</scope>
    <source>
        <strain evidence="6 7">DSM 22185</strain>
    </source>
</reference>
<dbReference type="GO" id="GO:0046872">
    <property type="term" value="F:metal ion binding"/>
    <property type="evidence" value="ECO:0007669"/>
    <property type="project" value="UniProtKB-KW"/>
</dbReference>
<dbReference type="PANTHER" id="PTHR36173:SF2">
    <property type="entry name" value="RIBONUCLEASE VAPC16"/>
    <property type="match status" value="1"/>
</dbReference>
<feature type="domain" description="PIN" evidence="5">
    <location>
        <begin position="1"/>
        <end position="119"/>
    </location>
</feature>
<dbReference type="AlphaFoldDB" id="A0A7Y9JNQ0"/>
<keyword evidence="4" id="KW-0460">Magnesium</keyword>
<gene>
    <name evidence="6" type="ORF">BKA02_000989</name>
</gene>
<accession>A0A7Y9JNQ0</accession>
<name>A0A7Y9JNQ0_9MICO</name>
<dbReference type="GO" id="GO:0004518">
    <property type="term" value="F:nuclease activity"/>
    <property type="evidence" value="ECO:0007669"/>
    <property type="project" value="UniProtKB-KW"/>
</dbReference>
<keyword evidence="2" id="KW-0479">Metal-binding</keyword>
<dbReference type="Gene3D" id="3.40.50.1010">
    <property type="entry name" value="5'-nuclease"/>
    <property type="match status" value="1"/>
</dbReference>
<dbReference type="InterPro" id="IPR029060">
    <property type="entry name" value="PIN-like_dom_sf"/>
</dbReference>
<dbReference type="EMBL" id="JACCBH010000001">
    <property type="protein sequence ID" value="NYD53934.1"/>
    <property type="molecule type" value="Genomic_DNA"/>
</dbReference>